<name>A0AAU9K2K7_9CILI</name>
<proteinExistence type="predicted"/>
<protein>
    <submittedName>
        <fullName evidence="3">Uncharacterized protein</fullName>
    </submittedName>
</protein>
<evidence type="ECO:0000313" key="3">
    <source>
        <dbReference type="EMBL" id="CAG9331616.1"/>
    </source>
</evidence>
<comment type="caution">
    <text evidence="3">The sequence shown here is derived from an EMBL/GenBank/DDBJ whole genome shotgun (WGS) entry which is preliminary data.</text>
</comment>
<keyword evidence="1" id="KW-0175">Coiled coil</keyword>
<feature type="coiled-coil region" evidence="1">
    <location>
        <begin position="870"/>
        <end position="929"/>
    </location>
</feature>
<gene>
    <name evidence="3" type="ORF">BSTOLATCC_MIC53681</name>
</gene>
<sequence>MNSDKELETILQEAKANYQKRISSVRNSLKSVYDDTHADALFDTLKANALTERSIPPRPSSRASERSPHLSLTNRSRDISPLISKSNSEEIFQLQSLLEKERRSRYEDQKKIKLLKEEIDDMKNSMKTLQGHLGKVSEEYENSLRNKSDEAKEFLKQSQIEIAKLKSALEVTENDGLQNFQEIDYFRKKSIENQKLIQDLQDQLKFSQKNATDLEARSEKWKMSYQESERANSELRDKLRDASFNIYNLTDENMNLKDKLKEKDKAISSLKLQMEYSAQNEIENVKKEAEYWQNLCNDRQITIEELKNLQEELENKLNEVERKNEQEKQQLIKQLKEINLSNLETEEKIMSENFEKINELKEQYDKDIEKLKKEYEKELEIKMNDVQSEIDMLREREEYAKSIYENKIKNLEDDIENNFISRGLLDQIIGEKLSDQREFYEKRMDDREKELEIDQEKIIGKIKASHKNELENILKKMDEIEIENEELNEQILKVKFELKSEKAKNSQLEVKMSQTQNDIETLQETKVHFFKQMEDVNVDMFKLTKEVENLKIEKKRYENLYEVEVSKQEEISQKLQEQSEELYKRIDSERAQRRAAEKELLNAEENAKALKIEILKLNEVKSILESENESLRLKSNKREDDFKREKATNDTKIKELAMALEINKGSILEYEKQIISLNNELKYYKSSEIKINENIKIYQAELEASLLKIRSQDDEINSWKYKNNLLTDSIEKLKGKLENTQDRFRDCIKIQRDRYKNQLNILSQWVYDQLLNFKKYMQAALSEISNITALETSKRLKLFREEFSNKELKFKQVYQEMNNNKREFVNKIKDLCEENSKLKIALSDQDRDLKMKDAKIKLYEENFEEIGITAEKEQNNMRALLLKRENELKEIIQSKAELKGTIEIQQNKIEKLKNALKAQASHIIELESSIQKDYDKTAEEIYTLKGIFKEEFEHMKLMLTMENQKKDTNLQQALIDAEEYKGRLAKLESETLDQDLKSNDQIESLQNRLSQVLNELRNEKKSLEPSRS</sequence>
<reference evidence="3" key="1">
    <citation type="submission" date="2021-09" db="EMBL/GenBank/DDBJ databases">
        <authorList>
            <consortium name="AG Swart"/>
            <person name="Singh M."/>
            <person name="Singh A."/>
            <person name="Seah K."/>
            <person name="Emmerich C."/>
        </authorList>
    </citation>
    <scope>NUCLEOTIDE SEQUENCE</scope>
    <source>
        <strain evidence="3">ATCC30299</strain>
    </source>
</reference>
<dbReference type="AlphaFoldDB" id="A0AAU9K2K7"/>
<feature type="coiled-coil region" evidence="1">
    <location>
        <begin position="112"/>
        <end position="634"/>
    </location>
</feature>
<evidence type="ECO:0000313" key="4">
    <source>
        <dbReference type="Proteomes" id="UP001162131"/>
    </source>
</evidence>
<keyword evidence="4" id="KW-1185">Reference proteome</keyword>
<feature type="region of interest" description="Disordered" evidence="2">
    <location>
        <begin position="52"/>
        <end position="79"/>
    </location>
</feature>
<dbReference type="EMBL" id="CAJZBQ010000053">
    <property type="protein sequence ID" value="CAG9331616.1"/>
    <property type="molecule type" value="Genomic_DNA"/>
</dbReference>
<feature type="coiled-coil region" evidence="1">
    <location>
        <begin position="970"/>
        <end position="1022"/>
    </location>
</feature>
<evidence type="ECO:0000256" key="2">
    <source>
        <dbReference type="SAM" id="MobiDB-lite"/>
    </source>
</evidence>
<accession>A0AAU9K2K7</accession>
<organism evidence="3 4">
    <name type="scientific">Blepharisma stoltei</name>
    <dbReference type="NCBI Taxonomy" id="1481888"/>
    <lineage>
        <taxon>Eukaryota</taxon>
        <taxon>Sar</taxon>
        <taxon>Alveolata</taxon>
        <taxon>Ciliophora</taxon>
        <taxon>Postciliodesmatophora</taxon>
        <taxon>Heterotrichea</taxon>
        <taxon>Heterotrichida</taxon>
        <taxon>Blepharismidae</taxon>
        <taxon>Blepharisma</taxon>
    </lineage>
</organism>
<dbReference type="Proteomes" id="UP001162131">
    <property type="component" value="Unassembled WGS sequence"/>
</dbReference>
<evidence type="ECO:0000256" key="1">
    <source>
        <dbReference type="SAM" id="Coils"/>
    </source>
</evidence>